<keyword evidence="2" id="KW-1185">Reference proteome</keyword>
<organism evidence="1 2">
    <name type="scientific">Nostoc piscinale CENA21</name>
    <dbReference type="NCBI Taxonomy" id="224013"/>
    <lineage>
        <taxon>Bacteria</taxon>
        <taxon>Bacillati</taxon>
        <taxon>Cyanobacteriota</taxon>
        <taxon>Cyanophyceae</taxon>
        <taxon>Nostocales</taxon>
        <taxon>Nostocaceae</taxon>
        <taxon>Nostoc</taxon>
    </lineage>
</organism>
<reference evidence="1 2" key="2">
    <citation type="journal article" date="2016" name="Genome Announc.">
        <title>Draft Genome Sequence of the N2-Fixing Cyanobacterium Nostoc piscinale CENA21, Isolated from the Brazilian Amazon Floodplain.</title>
        <authorList>
            <person name="Leao T."/>
            <person name="Guimaraes P.I."/>
            <person name="de Melo A.G."/>
            <person name="Ramos R.T."/>
            <person name="Leao P.N."/>
            <person name="Silva A."/>
            <person name="Fiore M.F."/>
            <person name="Schneider M.P."/>
        </authorList>
    </citation>
    <scope>NUCLEOTIDE SEQUENCE [LARGE SCALE GENOMIC DNA]</scope>
    <source>
        <strain evidence="1 2">CENA21</strain>
    </source>
</reference>
<dbReference type="KEGG" id="npz:ACX27_08485"/>
<dbReference type="RefSeq" id="WP_062290904.1">
    <property type="nucleotide sequence ID" value="NZ_CP012036.1"/>
</dbReference>
<dbReference type="AlphaFoldDB" id="A0A0M4TJH5"/>
<dbReference type="STRING" id="224013.ACX27_08485"/>
<dbReference type="Proteomes" id="UP000062645">
    <property type="component" value="Chromosome"/>
</dbReference>
<proteinExistence type="predicted"/>
<reference evidence="2" key="1">
    <citation type="submission" date="2015-07" db="EMBL/GenBank/DDBJ databases">
        <title>Genome Of Nitrogen-Fixing Cyanobacterium Nostoc piscinale CENA21 From Solimoes/Amazon River Floodplain Sediments And Comparative Genomics To Uncover Biosynthetic Natural Products Potential.</title>
        <authorList>
            <person name="Leao T.F."/>
            <person name="Leao P.N."/>
            <person name="Guimaraes P.I."/>
            <person name="de Melo A.G.C."/>
            <person name="Ramos R.T.J."/>
            <person name="Silva A."/>
            <person name="Fiore M.F."/>
            <person name="Schneider M.P.C."/>
        </authorList>
    </citation>
    <scope>NUCLEOTIDE SEQUENCE [LARGE SCALE GENOMIC DNA]</scope>
    <source>
        <strain evidence="2">CENA21</strain>
    </source>
</reference>
<evidence type="ECO:0000313" key="2">
    <source>
        <dbReference type="Proteomes" id="UP000062645"/>
    </source>
</evidence>
<gene>
    <name evidence="1" type="ORF">ACX27_08485</name>
</gene>
<protein>
    <submittedName>
        <fullName evidence="1">Uncharacterized protein</fullName>
    </submittedName>
</protein>
<dbReference type="EMBL" id="CP012036">
    <property type="protein sequence ID" value="ALF52886.1"/>
    <property type="molecule type" value="Genomic_DNA"/>
</dbReference>
<accession>A0A0M4TJH5</accession>
<sequence>MSNHRLKINLEDFANKLVEDLQGLIIQAENTQTRQDLSNLEIPQSAVKFLQDLTNQIDSDYQQAREQQRAEVRVRTEAIRSGLLQRQQFLEKNCRFTSPNNIY</sequence>
<name>A0A0M4TJH5_9NOSO</name>
<evidence type="ECO:0000313" key="1">
    <source>
        <dbReference type="EMBL" id="ALF52886.1"/>
    </source>
</evidence>
<dbReference type="PATRIC" id="fig|224013.5.peg.2053"/>